<evidence type="ECO:0000313" key="3">
    <source>
        <dbReference type="Proteomes" id="UP000224567"/>
    </source>
</evidence>
<accession>A0A2G2X315</accession>
<sequence length="327" mass="37188">MHIKDCGVFIVGYAEYLSEGMNGSSVGFEAEYHRMRYATLLRNYSFQKAKKGYASDNDDPPRPRTKNIFLPDETKIEALGNTQEEKDSSEVQIKSVLVENISNRASSSSSEDDEPFYKIDKNAILKSIAFPSLRNLSGDPSHFDSSSQEKTSGDEHLCYPNHHVHRTPSLSINSDLQGDVQCAYCEEEREFLKTLVNMFDGIEILKEEKFCPPARFWINNKANALGIPVTRQKDSVTGDYFDTVNGMKFLKFKDGFLYKTVFIRSIGYKVQPTLDDIEKFCGAKGDDNERAERLSFSTLPVKNQRKKHFKEGDRVVVLNEELKIIQG</sequence>
<protein>
    <recommendedName>
        <fullName evidence="1">Spt5 KOW domain-containing protein</fullName>
    </recommendedName>
</protein>
<dbReference type="PANTHER" id="PTHR33022">
    <property type="entry name" value="DUF1985 DOMAIN-CONTAINING PROTEIN"/>
    <property type="match status" value="1"/>
</dbReference>
<dbReference type="STRING" id="33114.A0A2G2X315"/>
<dbReference type="InterPro" id="IPR041973">
    <property type="entry name" value="KOW_Spt5_1"/>
</dbReference>
<name>A0A2G2X315_CAPBA</name>
<evidence type="ECO:0000259" key="1">
    <source>
        <dbReference type="Pfam" id="PF23042"/>
    </source>
</evidence>
<dbReference type="EMBL" id="MLFT02000003">
    <property type="protein sequence ID" value="PHT51875.1"/>
    <property type="molecule type" value="Genomic_DNA"/>
</dbReference>
<dbReference type="Proteomes" id="UP000224567">
    <property type="component" value="Unassembled WGS sequence"/>
</dbReference>
<organism evidence="2 3">
    <name type="scientific">Capsicum baccatum</name>
    <name type="common">Peruvian pepper</name>
    <dbReference type="NCBI Taxonomy" id="33114"/>
    <lineage>
        <taxon>Eukaryota</taxon>
        <taxon>Viridiplantae</taxon>
        <taxon>Streptophyta</taxon>
        <taxon>Embryophyta</taxon>
        <taxon>Tracheophyta</taxon>
        <taxon>Spermatophyta</taxon>
        <taxon>Magnoliopsida</taxon>
        <taxon>eudicotyledons</taxon>
        <taxon>Gunneridae</taxon>
        <taxon>Pentapetalae</taxon>
        <taxon>asterids</taxon>
        <taxon>lamiids</taxon>
        <taxon>Solanales</taxon>
        <taxon>Solanaceae</taxon>
        <taxon>Solanoideae</taxon>
        <taxon>Capsiceae</taxon>
        <taxon>Capsicum</taxon>
    </lineage>
</organism>
<proteinExistence type="predicted"/>
<feature type="domain" description="Spt5 KOW" evidence="1">
    <location>
        <begin position="192"/>
        <end position="280"/>
    </location>
</feature>
<dbReference type="PANTHER" id="PTHR33022:SF13">
    <property type="entry name" value="UBIQUITIN-LIKE PROTEASE FAMILY PROFILE DOMAIN-CONTAINING PROTEIN"/>
    <property type="match status" value="1"/>
</dbReference>
<comment type="caution">
    <text evidence="2">The sequence shown here is derived from an EMBL/GenBank/DDBJ whole genome shotgun (WGS) entry which is preliminary data.</text>
</comment>
<gene>
    <name evidence="2" type="ORF">CQW23_06337</name>
</gene>
<keyword evidence="3" id="KW-1185">Reference proteome</keyword>
<dbReference type="Pfam" id="PF23042">
    <property type="entry name" value="KOW1_SPT5"/>
    <property type="match status" value="1"/>
</dbReference>
<dbReference type="OrthoDB" id="1908091at2759"/>
<evidence type="ECO:0000313" key="2">
    <source>
        <dbReference type="EMBL" id="PHT51875.1"/>
    </source>
</evidence>
<reference evidence="2 3" key="1">
    <citation type="journal article" date="2017" name="Genome Biol.">
        <title>New reference genome sequences of hot pepper reveal the massive evolution of plant disease-resistance genes by retroduplication.</title>
        <authorList>
            <person name="Kim S."/>
            <person name="Park J."/>
            <person name="Yeom S.I."/>
            <person name="Kim Y.M."/>
            <person name="Seo E."/>
            <person name="Kim K.T."/>
            <person name="Kim M.S."/>
            <person name="Lee J.M."/>
            <person name="Cheong K."/>
            <person name="Shin H.S."/>
            <person name="Kim S.B."/>
            <person name="Han K."/>
            <person name="Lee J."/>
            <person name="Park M."/>
            <person name="Lee H.A."/>
            <person name="Lee H.Y."/>
            <person name="Lee Y."/>
            <person name="Oh S."/>
            <person name="Lee J.H."/>
            <person name="Choi E."/>
            <person name="Choi E."/>
            <person name="Lee S.E."/>
            <person name="Jeon J."/>
            <person name="Kim H."/>
            <person name="Choi G."/>
            <person name="Song H."/>
            <person name="Lee J."/>
            <person name="Lee S.C."/>
            <person name="Kwon J.K."/>
            <person name="Lee H.Y."/>
            <person name="Koo N."/>
            <person name="Hong Y."/>
            <person name="Kim R.W."/>
            <person name="Kang W.H."/>
            <person name="Huh J.H."/>
            <person name="Kang B.C."/>
            <person name="Yang T.J."/>
            <person name="Lee Y.H."/>
            <person name="Bennetzen J.L."/>
            <person name="Choi D."/>
        </authorList>
    </citation>
    <scope>NUCLEOTIDE SEQUENCE [LARGE SCALE GENOMIC DNA]</scope>
    <source>
        <strain evidence="3">cv. PBC81</strain>
    </source>
</reference>
<reference evidence="3" key="2">
    <citation type="journal article" date="2017" name="J. Anim. Genet.">
        <title>Multiple reference genome sequences of hot pepper reveal the massive evolution of plant disease resistance genes by retroduplication.</title>
        <authorList>
            <person name="Kim S."/>
            <person name="Park J."/>
            <person name="Yeom S.-I."/>
            <person name="Kim Y.-M."/>
            <person name="Seo E."/>
            <person name="Kim K.-T."/>
            <person name="Kim M.-S."/>
            <person name="Lee J.M."/>
            <person name="Cheong K."/>
            <person name="Shin H.-S."/>
            <person name="Kim S.-B."/>
            <person name="Han K."/>
            <person name="Lee J."/>
            <person name="Park M."/>
            <person name="Lee H.-A."/>
            <person name="Lee H.-Y."/>
            <person name="Lee Y."/>
            <person name="Oh S."/>
            <person name="Lee J.H."/>
            <person name="Choi E."/>
            <person name="Choi E."/>
            <person name="Lee S.E."/>
            <person name="Jeon J."/>
            <person name="Kim H."/>
            <person name="Choi G."/>
            <person name="Song H."/>
            <person name="Lee J."/>
            <person name="Lee S.-C."/>
            <person name="Kwon J.-K."/>
            <person name="Lee H.-Y."/>
            <person name="Koo N."/>
            <person name="Hong Y."/>
            <person name="Kim R.W."/>
            <person name="Kang W.-H."/>
            <person name="Huh J.H."/>
            <person name="Kang B.-C."/>
            <person name="Yang T.-J."/>
            <person name="Lee Y.-H."/>
            <person name="Bennetzen J.L."/>
            <person name="Choi D."/>
        </authorList>
    </citation>
    <scope>NUCLEOTIDE SEQUENCE [LARGE SCALE GENOMIC DNA]</scope>
    <source>
        <strain evidence="3">cv. PBC81</strain>
    </source>
</reference>
<dbReference type="AlphaFoldDB" id="A0A2G2X315"/>